<feature type="region of interest" description="Disordered" evidence="1">
    <location>
        <begin position="336"/>
        <end position="372"/>
    </location>
</feature>
<dbReference type="eggNOG" id="COG1426">
    <property type="taxonomic scope" value="Bacteria"/>
</dbReference>
<dbReference type="AlphaFoldDB" id="K9VC39"/>
<dbReference type="EMBL" id="CP003614">
    <property type="protein sequence ID" value="AFZ04830.1"/>
    <property type="molecule type" value="Genomic_DNA"/>
</dbReference>
<proteinExistence type="predicted"/>
<gene>
    <name evidence="2" type="ORF">Osc7112_0197</name>
</gene>
<dbReference type="InterPro" id="IPR010982">
    <property type="entry name" value="Lambda_DNA-bd_dom_sf"/>
</dbReference>
<dbReference type="HOGENOM" id="CLU_777927_0_0_3"/>
<dbReference type="Gene3D" id="1.10.260.40">
    <property type="entry name" value="lambda repressor-like DNA-binding domains"/>
    <property type="match status" value="1"/>
</dbReference>
<feature type="region of interest" description="Disordered" evidence="1">
    <location>
        <begin position="128"/>
        <end position="165"/>
    </location>
</feature>
<sequence length="386" mass="41546">MNIMALKPEAYFGVTDHPTIEISQESFRSVLGQIEAELLCSDTYSHALASLQTMLGEAASAAEILIRAVSREAVKLAFDRFPKQNKIEPQVAEQSFAAVSPAIETVTEIQELEPPVAVPVFYWRSASVEAPPQTESDTENSDRDPNTSEDSKQAPQDEIKVESAAPATVTVPGKSFLGFGFPKKPKKLTKEEAAAIAVQEREECLQELGRELRKGRQIRSLSLQQLHSQTLVPLHHIESIENGEIEKLPQDIYVRGFIRRLGDALGLDGSAMANALPKPDPSPIPSMYVSVSDSDSGEGFQMRPVHLYIGYTALMAGAVGGLGWLSQQPVVPGAQAVPPTQVTPPASVAPAQKTPEKAPQPGLKKSQSHGGLIMGADMAPPEVIFG</sequence>
<dbReference type="KEGG" id="oni:Osc7112_0197"/>
<dbReference type="STRING" id="179408.Osc7112_0197"/>
<dbReference type="PANTHER" id="PTHR34475">
    <property type="match status" value="1"/>
</dbReference>
<evidence type="ECO:0000313" key="3">
    <source>
        <dbReference type="Proteomes" id="UP000010478"/>
    </source>
</evidence>
<dbReference type="GO" id="GO:0003677">
    <property type="term" value="F:DNA binding"/>
    <property type="evidence" value="ECO:0007669"/>
    <property type="project" value="InterPro"/>
</dbReference>
<evidence type="ECO:0000313" key="2">
    <source>
        <dbReference type="EMBL" id="AFZ04830.1"/>
    </source>
</evidence>
<evidence type="ECO:0008006" key="4">
    <source>
        <dbReference type="Google" id="ProtNLM"/>
    </source>
</evidence>
<accession>K9VC39</accession>
<dbReference type="InterPro" id="IPR050400">
    <property type="entry name" value="Bact_Cytoskel_RodZ"/>
</dbReference>
<evidence type="ECO:0000256" key="1">
    <source>
        <dbReference type="SAM" id="MobiDB-lite"/>
    </source>
</evidence>
<dbReference type="PANTHER" id="PTHR34475:SF1">
    <property type="entry name" value="CYTOSKELETON PROTEIN RODZ"/>
    <property type="match status" value="1"/>
</dbReference>
<dbReference type="Proteomes" id="UP000010478">
    <property type="component" value="Chromosome"/>
</dbReference>
<organism evidence="2 3">
    <name type="scientific">Phormidium nigroviride PCC 7112</name>
    <dbReference type="NCBI Taxonomy" id="179408"/>
    <lineage>
        <taxon>Bacteria</taxon>
        <taxon>Bacillati</taxon>
        <taxon>Cyanobacteriota</taxon>
        <taxon>Cyanophyceae</taxon>
        <taxon>Oscillatoriophycideae</taxon>
        <taxon>Oscillatoriales</taxon>
        <taxon>Oscillatoriaceae</taxon>
        <taxon>Phormidium</taxon>
    </lineage>
</organism>
<feature type="compositionally biased region" description="Basic and acidic residues" evidence="1">
    <location>
        <begin position="140"/>
        <end position="161"/>
    </location>
</feature>
<keyword evidence="3" id="KW-1185">Reference proteome</keyword>
<name>K9VC39_9CYAN</name>
<protein>
    <recommendedName>
        <fullName evidence="4">Helix-turn-helix domain-containing protein</fullName>
    </recommendedName>
</protein>
<reference evidence="2 3" key="1">
    <citation type="submission" date="2012-05" db="EMBL/GenBank/DDBJ databases">
        <title>Finished chromosome of genome of Oscillatoria sp. PCC 7112.</title>
        <authorList>
            <consortium name="US DOE Joint Genome Institute"/>
            <person name="Gugger M."/>
            <person name="Coursin T."/>
            <person name="Rippka R."/>
            <person name="Tandeau De Marsac N."/>
            <person name="Huntemann M."/>
            <person name="Wei C.-L."/>
            <person name="Han J."/>
            <person name="Detter J.C."/>
            <person name="Han C."/>
            <person name="Tapia R."/>
            <person name="Davenport K."/>
            <person name="Daligault H."/>
            <person name="Erkkila T."/>
            <person name="Gu W."/>
            <person name="Munk A.C.C."/>
            <person name="Teshima H."/>
            <person name="Xu Y."/>
            <person name="Chain P."/>
            <person name="Chen A."/>
            <person name="Krypides N."/>
            <person name="Mavromatis K."/>
            <person name="Markowitz V."/>
            <person name="Szeto E."/>
            <person name="Ivanova N."/>
            <person name="Mikhailova N."/>
            <person name="Ovchinnikova G."/>
            <person name="Pagani I."/>
            <person name="Pati A."/>
            <person name="Goodwin L."/>
            <person name="Peters L."/>
            <person name="Pitluck S."/>
            <person name="Woyke T."/>
            <person name="Kerfeld C."/>
        </authorList>
    </citation>
    <scope>NUCLEOTIDE SEQUENCE [LARGE SCALE GENOMIC DNA]</scope>
    <source>
        <strain evidence="2 3">PCC 7112</strain>
    </source>
</reference>
<dbReference type="PATRIC" id="fig|179408.3.peg.248"/>
<dbReference type="Pfam" id="PF13413">
    <property type="entry name" value="HTH_25"/>
    <property type="match status" value="1"/>
</dbReference>